<reference evidence="3" key="1">
    <citation type="journal article" date="2015" name="PLoS Genet.">
        <title>The dynamic genome and transcriptome of the human fungal pathogen Blastomyces and close relative Emmonsia.</title>
        <authorList>
            <person name="Munoz J.F."/>
            <person name="Gauthier G.M."/>
            <person name="Desjardins C.A."/>
            <person name="Gallo J.E."/>
            <person name="Holder J."/>
            <person name="Sullivan T.D."/>
            <person name="Marty A.J."/>
            <person name="Carmen J.C."/>
            <person name="Chen Z."/>
            <person name="Ding L."/>
            <person name="Gujja S."/>
            <person name="Magrini V."/>
            <person name="Misas E."/>
            <person name="Mitreva M."/>
            <person name="Priest M."/>
            <person name="Saif S."/>
            <person name="Whiston E.A."/>
            <person name="Young S."/>
            <person name="Zeng Q."/>
            <person name="Goldman W.E."/>
            <person name="Mardis E.R."/>
            <person name="Taylor J.W."/>
            <person name="McEwen J.G."/>
            <person name="Clay O.K."/>
            <person name="Klein B.S."/>
            <person name="Cuomo C.A."/>
        </authorList>
    </citation>
    <scope>NUCLEOTIDE SEQUENCE [LARGE SCALE GENOMIC DNA]</scope>
    <source>
        <strain evidence="3">ER-3 / ATCC MYA-2586</strain>
    </source>
</reference>
<evidence type="ECO:0000256" key="1">
    <source>
        <dbReference type="SAM" id="Phobius"/>
    </source>
</evidence>
<feature type="transmembrane region" description="Helical" evidence="1">
    <location>
        <begin position="121"/>
        <end position="139"/>
    </location>
</feature>
<feature type="transmembrane region" description="Helical" evidence="1">
    <location>
        <begin position="170"/>
        <end position="190"/>
    </location>
</feature>
<dbReference type="GeneID" id="69029504"/>
<name>A0ABP2EMI6_AJEDR</name>
<dbReference type="EMBL" id="EQ999982">
    <property type="protein sequence ID" value="EEQ84574.1"/>
    <property type="molecule type" value="Genomic_DNA"/>
</dbReference>
<keyword evidence="1" id="KW-0812">Transmembrane</keyword>
<gene>
    <name evidence="2" type="ORF">BDCG_07843</name>
</gene>
<proteinExistence type="predicted"/>
<feature type="transmembrane region" description="Helical" evidence="1">
    <location>
        <begin position="79"/>
        <end position="101"/>
    </location>
</feature>
<evidence type="ECO:0008006" key="4">
    <source>
        <dbReference type="Google" id="ProtNLM"/>
    </source>
</evidence>
<sequence length="320" mass="36565">MWLMIWPIAFWAAAVMLASSLFYIQYRVKWLRTEAILSIIFVLLNFTVIVFLGYQWVSYELDFDELNRRHPHIINTQCIISHVIFFSSFGISVIGCASYFFVKRLLLPSRKHHINNSKIQLLLCAFAMGSAWMVTYPSSQAKDSQDEFRELLESGKHEELRSKLRGLANLHIGLEVFAWPMVYAGLYAFARALRSIKSRASDCFFKASLLRHGISTPPYSPRRPYEAEYGDLQAEFFGNSALVQLKSFDQHPMVRPLANATRHPPRNRLVSLAEIPDLRLPPPAFLGDQSFSPGLVSIDTFVLDVPWTTPCSRLSHCSIT</sequence>
<protein>
    <recommendedName>
        <fullName evidence="4">Integral membrane protein</fullName>
    </recommendedName>
</protein>
<keyword evidence="1" id="KW-1133">Transmembrane helix</keyword>
<evidence type="ECO:0000313" key="3">
    <source>
        <dbReference type="Proteomes" id="UP000002039"/>
    </source>
</evidence>
<organism evidence="2 3">
    <name type="scientific">Ajellomyces dermatitidis (strain ER-3 / ATCC MYA-2586)</name>
    <name type="common">Blastomyces dermatitidis</name>
    <dbReference type="NCBI Taxonomy" id="559297"/>
    <lineage>
        <taxon>Eukaryota</taxon>
        <taxon>Fungi</taxon>
        <taxon>Dikarya</taxon>
        <taxon>Ascomycota</taxon>
        <taxon>Pezizomycotina</taxon>
        <taxon>Eurotiomycetes</taxon>
        <taxon>Eurotiomycetidae</taxon>
        <taxon>Onygenales</taxon>
        <taxon>Ajellomycetaceae</taxon>
        <taxon>Blastomyces</taxon>
    </lineage>
</organism>
<keyword evidence="3" id="KW-1185">Reference proteome</keyword>
<feature type="transmembrane region" description="Helical" evidence="1">
    <location>
        <begin position="36"/>
        <end position="59"/>
    </location>
</feature>
<evidence type="ECO:0000313" key="2">
    <source>
        <dbReference type="EMBL" id="EEQ84574.1"/>
    </source>
</evidence>
<keyword evidence="1" id="KW-0472">Membrane</keyword>
<accession>A0ABP2EMI6</accession>
<feature type="transmembrane region" description="Helical" evidence="1">
    <location>
        <begin position="6"/>
        <end position="24"/>
    </location>
</feature>
<dbReference type="Proteomes" id="UP000002039">
    <property type="component" value="Unassembled WGS sequence"/>
</dbReference>
<dbReference type="RefSeq" id="XP_045272510.1">
    <property type="nucleotide sequence ID" value="XM_045423620.1"/>
</dbReference>